<evidence type="ECO:0000256" key="5">
    <source>
        <dbReference type="ARBA" id="ARBA00023136"/>
    </source>
</evidence>
<reference evidence="7 8" key="1">
    <citation type="submission" date="2023-09" db="EMBL/GenBank/DDBJ databases">
        <title>Genomes of two closely related lineages of the louse Polyplax serrata with different host specificities.</title>
        <authorList>
            <person name="Martinu J."/>
            <person name="Tarabai H."/>
            <person name="Stefka J."/>
            <person name="Hypsa V."/>
        </authorList>
    </citation>
    <scope>NUCLEOTIDE SEQUENCE [LARGE SCALE GENOMIC DNA]</scope>
    <source>
        <strain evidence="7">98ZLc_SE</strain>
    </source>
</reference>
<comment type="subcellular location">
    <subcellularLocation>
        <location evidence="1">Membrane</location>
        <topology evidence="1">Multi-pass membrane protein</topology>
    </subcellularLocation>
</comment>
<dbReference type="InterPro" id="IPR006214">
    <property type="entry name" value="Bax_inhibitor_1-related"/>
</dbReference>
<name>A0ABR1BBG7_POLSC</name>
<dbReference type="Proteomes" id="UP001359485">
    <property type="component" value="Unassembled WGS sequence"/>
</dbReference>
<accession>A0ABR1BBG7</accession>
<protein>
    <recommendedName>
        <fullName evidence="9">Bax inhibitor 1</fullName>
    </recommendedName>
</protein>
<evidence type="ECO:0000256" key="3">
    <source>
        <dbReference type="ARBA" id="ARBA00022692"/>
    </source>
</evidence>
<comment type="similarity">
    <text evidence="2 6">Belongs to the BI1 family.</text>
</comment>
<feature type="transmembrane region" description="Helical" evidence="6">
    <location>
        <begin position="82"/>
        <end position="104"/>
    </location>
</feature>
<feature type="transmembrane region" description="Helical" evidence="6">
    <location>
        <begin position="27"/>
        <end position="47"/>
    </location>
</feature>
<feature type="transmembrane region" description="Helical" evidence="6">
    <location>
        <begin position="165"/>
        <end position="184"/>
    </location>
</feature>
<comment type="caution">
    <text evidence="7">The sequence shown here is derived from an EMBL/GenBank/DDBJ whole genome shotgun (WGS) entry which is preliminary data.</text>
</comment>
<organism evidence="7 8">
    <name type="scientific">Polyplax serrata</name>
    <name type="common">Common mouse louse</name>
    <dbReference type="NCBI Taxonomy" id="468196"/>
    <lineage>
        <taxon>Eukaryota</taxon>
        <taxon>Metazoa</taxon>
        <taxon>Ecdysozoa</taxon>
        <taxon>Arthropoda</taxon>
        <taxon>Hexapoda</taxon>
        <taxon>Insecta</taxon>
        <taxon>Pterygota</taxon>
        <taxon>Neoptera</taxon>
        <taxon>Paraneoptera</taxon>
        <taxon>Psocodea</taxon>
        <taxon>Troctomorpha</taxon>
        <taxon>Phthiraptera</taxon>
        <taxon>Anoplura</taxon>
        <taxon>Polyplacidae</taxon>
        <taxon>Polyplax</taxon>
    </lineage>
</organism>
<dbReference type="PANTHER" id="PTHR23291">
    <property type="entry name" value="BAX INHIBITOR-RELATED"/>
    <property type="match status" value="1"/>
</dbReference>
<gene>
    <name evidence="7" type="ORF">RUM44_008883</name>
</gene>
<keyword evidence="4 6" id="KW-1133">Transmembrane helix</keyword>
<dbReference type="Pfam" id="PF01027">
    <property type="entry name" value="Bax1-I"/>
    <property type="match status" value="1"/>
</dbReference>
<keyword evidence="3 6" id="KW-0812">Transmembrane</keyword>
<evidence type="ECO:0000256" key="1">
    <source>
        <dbReference type="ARBA" id="ARBA00004141"/>
    </source>
</evidence>
<feature type="transmembrane region" description="Helical" evidence="6">
    <location>
        <begin position="53"/>
        <end position="70"/>
    </location>
</feature>
<proteinExistence type="inferred from homology"/>
<evidence type="ECO:0000256" key="6">
    <source>
        <dbReference type="RuleBase" id="RU004379"/>
    </source>
</evidence>
<evidence type="ECO:0000313" key="8">
    <source>
        <dbReference type="Proteomes" id="UP001359485"/>
    </source>
</evidence>
<dbReference type="EMBL" id="JAWJWF010000002">
    <property type="protein sequence ID" value="KAK6638454.1"/>
    <property type="molecule type" value="Genomic_DNA"/>
</dbReference>
<feature type="transmembrane region" description="Helical" evidence="6">
    <location>
        <begin position="137"/>
        <end position="159"/>
    </location>
</feature>
<keyword evidence="8" id="KW-1185">Reference proteome</keyword>
<evidence type="ECO:0008006" key="9">
    <source>
        <dbReference type="Google" id="ProtNLM"/>
    </source>
</evidence>
<keyword evidence="5 6" id="KW-0472">Membrane</keyword>
<evidence type="ECO:0000256" key="2">
    <source>
        <dbReference type="ARBA" id="ARBA00010350"/>
    </source>
</evidence>
<sequence length="236" mass="26241">MAATFERVRRNFNGRIEEPVRKHLRNVYACLSLSTGAAAVGACISVHTQLLTAGFLSLIASLILLLALQFTPPNGKNNNLRLGYLLGFAFFAGICVGPLVSFAVEINPSIIVSALIGTVLIFCCFTLSVLFAPKGYWLFIGAPLSTLLSTLALLSLGNIFFASTWLFQVNIYFELLAMCGFVIYDTTIIMEKCRMNDRDFIRHTLDLFIDIISIFKRLLAILIEKERNSKSRSKNK</sequence>
<evidence type="ECO:0000313" key="7">
    <source>
        <dbReference type="EMBL" id="KAK6638454.1"/>
    </source>
</evidence>
<evidence type="ECO:0000256" key="4">
    <source>
        <dbReference type="ARBA" id="ARBA00022989"/>
    </source>
</evidence>
<dbReference type="PANTHER" id="PTHR23291:SF32">
    <property type="entry name" value="BAX INHIBITOR 1"/>
    <property type="match status" value="1"/>
</dbReference>
<feature type="transmembrane region" description="Helical" evidence="6">
    <location>
        <begin position="110"/>
        <end position="130"/>
    </location>
</feature>